<sequence>MPRPPRYPPPHGVPPHGRPPYGPPPGYGPPRGYPRPPYGAPLPPPGAYPVGPYGGPPLPPPGYYGRPYPPPRSGGGAVGAVFAVLFVFVVVGGLVSFATMGGRDNSSASSYSTSAPSFTYTSPTWATSTSDPSTSSSEVTTYSTSARSTTTRAATRTTRAAPTSTKPAGPQPVAATASNPLFVDHDSGLINIECGYPRWGSSVAAATAFFNAEKDCLDRMWQPVVQGANLPFSSPTVSVPARGVDAVSPCTSSGGNYAAFYCSINNTIYMPLDHLQVDQFGDQAEIYASVFAHEYGHHVQGISGISDKENKDRYDAGARSAAGLELSRRLELEAQCFGGMWVGSSQFVGSLTTDQVGRIRRTNYRRGDQAGDMRDHGTPDHYGAWYDQGHDNNRTWMCNTWNSPSDSVS</sequence>
<comment type="subcellular location">
    <subcellularLocation>
        <location evidence="1">Membrane</location>
        <topology evidence="1">Single-pass membrane protein</topology>
    </subcellularLocation>
</comment>
<proteinExistence type="predicted"/>
<keyword evidence="4 6" id="KW-0472">Membrane</keyword>
<feature type="region of interest" description="Disordered" evidence="5">
    <location>
        <begin position="1"/>
        <end position="49"/>
    </location>
</feature>
<dbReference type="GO" id="GO:0016020">
    <property type="term" value="C:membrane"/>
    <property type="evidence" value="ECO:0007669"/>
    <property type="project" value="UniProtKB-SubCell"/>
</dbReference>
<dbReference type="PANTHER" id="PTHR30168">
    <property type="entry name" value="PUTATIVE MEMBRANE PROTEIN YPFJ"/>
    <property type="match status" value="1"/>
</dbReference>
<evidence type="ECO:0000256" key="6">
    <source>
        <dbReference type="SAM" id="Phobius"/>
    </source>
</evidence>
<comment type="caution">
    <text evidence="7">The sequence shown here is derived from an EMBL/GenBank/DDBJ whole genome shotgun (WGS) entry which is preliminary data.</text>
</comment>
<dbReference type="Proteomes" id="UP000239874">
    <property type="component" value="Unassembled WGS sequence"/>
</dbReference>
<dbReference type="Pfam" id="PF04228">
    <property type="entry name" value="Zn_peptidase"/>
    <property type="match status" value="1"/>
</dbReference>
<feature type="transmembrane region" description="Helical" evidence="6">
    <location>
        <begin position="77"/>
        <end position="98"/>
    </location>
</feature>
<keyword evidence="2 6" id="KW-0812">Transmembrane</keyword>
<evidence type="ECO:0000256" key="1">
    <source>
        <dbReference type="ARBA" id="ARBA00004167"/>
    </source>
</evidence>
<gene>
    <name evidence="7" type="ORF">C5E45_00595</name>
</gene>
<dbReference type="RefSeq" id="WP_104376220.1">
    <property type="nucleotide sequence ID" value="NZ_PSZC01000001.1"/>
</dbReference>
<evidence type="ECO:0000256" key="4">
    <source>
        <dbReference type="ARBA" id="ARBA00023136"/>
    </source>
</evidence>
<evidence type="ECO:0008006" key="9">
    <source>
        <dbReference type="Google" id="ProtNLM"/>
    </source>
</evidence>
<organism evidence="7 8">
    <name type="scientific">Nocardia nova</name>
    <dbReference type="NCBI Taxonomy" id="37330"/>
    <lineage>
        <taxon>Bacteria</taxon>
        <taxon>Bacillati</taxon>
        <taxon>Actinomycetota</taxon>
        <taxon>Actinomycetes</taxon>
        <taxon>Mycobacteriales</taxon>
        <taxon>Nocardiaceae</taxon>
        <taxon>Nocardia</taxon>
    </lineage>
</organism>
<feature type="region of interest" description="Disordered" evidence="5">
    <location>
        <begin position="101"/>
        <end position="176"/>
    </location>
</feature>
<feature type="compositionally biased region" description="Low complexity" evidence="5">
    <location>
        <begin position="106"/>
        <end position="165"/>
    </location>
</feature>
<evidence type="ECO:0000256" key="5">
    <source>
        <dbReference type="SAM" id="MobiDB-lite"/>
    </source>
</evidence>
<dbReference type="InterPro" id="IPR007343">
    <property type="entry name" value="Uncharacterised_pept_Zn_put"/>
</dbReference>
<evidence type="ECO:0000256" key="3">
    <source>
        <dbReference type="ARBA" id="ARBA00022989"/>
    </source>
</evidence>
<evidence type="ECO:0000313" key="8">
    <source>
        <dbReference type="Proteomes" id="UP000239874"/>
    </source>
</evidence>
<feature type="compositionally biased region" description="Pro residues" evidence="5">
    <location>
        <begin position="1"/>
        <end position="47"/>
    </location>
</feature>
<reference evidence="7 8" key="1">
    <citation type="submission" date="2018-02" db="EMBL/GenBank/DDBJ databases">
        <title>8 Nocardia nova and 1 Nocardia cyriacigeorgica strain used for evolution to TMP-SMX.</title>
        <authorList>
            <person name="Mehta H."/>
            <person name="Weng J."/>
            <person name="Shamoo Y."/>
        </authorList>
    </citation>
    <scope>NUCLEOTIDE SEQUENCE [LARGE SCALE GENOMIC DNA]</scope>
    <source>
        <strain evidence="7 8">MDA3139</strain>
    </source>
</reference>
<evidence type="ECO:0000313" key="7">
    <source>
        <dbReference type="EMBL" id="PPJ39696.1"/>
    </source>
</evidence>
<dbReference type="AlphaFoldDB" id="A0A2S6AWR9"/>
<keyword evidence="3 6" id="KW-1133">Transmembrane helix</keyword>
<name>A0A2S6AWR9_9NOCA</name>
<evidence type="ECO:0000256" key="2">
    <source>
        <dbReference type="ARBA" id="ARBA00022692"/>
    </source>
</evidence>
<protein>
    <recommendedName>
        <fullName evidence="9">Metalloprotease</fullName>
    </recommendedName>
</protein>
<dbReference type="EMBL" id="PSZC01000001">
    <property type="protein sequence ID" value="PPJ39696.1"/>
    <property type="molecule type" value="Genomic_DNA"/>
</dbReference>
<accession>A0A2S6AWR9</accession>
<dbReference type="PANTHER" id="PTHR30168:SF0">
    <property type="entry name" value="INNER MEMBRANE PROTEIN"/>
    <property type="match status" value="1"/>
</dbReference>